<dbReference type="InterPro" id="IPR026950">
    <property type="entry name" value="Caps_assemb_Wzi"/>
</dbReference>
<dbReference type="Pfam" id="PF14052">
    <property type="entry name" value="Caps_assemb_Wzi"/>
    <property type="match status" value="1"/>
</dbReference>
<evidence type="ECO:0008006" key="3">
    <source>
        <dbReference type="Google" id="ProtNLM"/>
    </source>
</evidence>
<reference evidence="1 2" key="1">
    <citation type="submission" date="2014-03" db="EMBL/GenBank/DDBJ databases">
        <title>Complete genome sequence of a deeply braunched marine Bacteroidia bacterium Draconibacterium orientale type strain FH5T.</title>
        <authorList>
            <person name="Li X."/>
            <person name="Wang X."/>
            <person name="Xie Z."/>
            <person name="Du Z."/>
            <person name="Chen G."/>
        </authorList>
    </citation>
    <scope>NUCLEOTIDE SEQUENCE [LARGE SCALE GENOMIC DNA]</scope>
    <source>
        <strain evidence="1 2">FH5</strain>
    </source>
</reference>
<evidence type="ECO:0000313" key="2">
    <source>
        <dbReference type="Proteomes" id="UP000023772"/>
    </source>
</evidence>
<dbReference type="RefSeq" id="WP_051568105.1">
    <property type="nucleotide sequence ID" value="NZ_FOHT01000028.1"/>
</dbReference>
<accession>A0ABM5QBX0</accession>
<sequence>MNLYDTPIKKKIQHMTWKYYLLVAFVLTVAEQAVAQALSSNFDRLEDYYRREQLLGNIEADYSFVSYPLFPTEAFGVKDPHRPTENTESFFDYDVNKRLGKHLPSDISLKLLPLVWTNQYNSHHPEDWNDGAMIPAKGYQTFVSGGLYFSVAVSENLPSLSIKIQPEYIYASNPEYDGFPLTRENPELATLRWAQYYFNTLNYIDQPERFGEEAYEQFNWGQSSVRINYKAISLGFSNENLWWGPGRRNSLLMTNTAPGFRHYTLNTTRPIRTPVGSFEGQIVMGTLKASGYLPPNSEVKDHNGMLFYSPKRQDDRYFNGMILNYSPKWVEGLHLGLIRSFQMYKIDRDDSFDAYLPVFSSFSEKKLQKQAEDLEEGELSNHQKRDAYYSFFMRYVWPKAHVEIYAEYGLADNHWDGRDFMVEMEHSRAFNYGFRKLIELPAEDQVIQVGMEITHLAKNPTSVLRGSQSTYQQGSKTWYTGVGVRQGYTHRGQLLGAGIGPGSNLMSLNVGWNKGLKAIGVQVERYAHNEDFHNETIKDIRMHWVDLAAALNGSWDYKNLLFSFNLKFVGAKNYQWIYDFNWNDYWDNSSGKDVFNFHGKLGIMYRF</sequence>
<dbReference type="Gene3D" id="2.40.160.130">
    <property type="entry name" value="Capsule assembly protein Wzi"/>
    <property type="match status" value="1"/>
</dbReference>
<name>A0ABM5QBX0_9BACT</name>
<dbReference type="EMBL" id="CP007451">
    <property type="protein sequence ID" value="AHW61342.1"/>
    <property type="molecule type" value="Genomic_DNA"/>
</dbReference>
<keyword evidence="2" id="KW-1185">Reference proteome</keyword>
<proteinExistence type="predicted"/>
<dbReference type="InterPro" id="IPR038636">
    <property type="entry name" value="Wzi_sf"/>
</dbReference>
<protein>
    <recommendedName>
        <fullName evidence="3">Capsule assembly protein Wzi</fullName>
    </recommendedName>
</protein>
<dbReference type="Proteomes" id="UP000023772">
    <property type="component" value="Chromosome"/>
</dbReference>
<evidence type="ECO:0000313" key="1">
    <source>
        <dbReference type="EMBL" id="AHW61342.1"/>
    </source>
</evidence>
<organism evidence="1 2">
    <name type="scientific">Draconibacterium orientale</name>
    <dbReference type="NCBI Taxonomy" id="1168034"/>
    <lineage>
        <taxon>Bacteria</taxon>
        <taxon>Pseudomonadati</taxon>
        <taxon>Bacteroidota</taxon>
        <taxon>Bacteroidia</taxon>
        <taxon>Marinilabiliales</taxon>
        <taxon>Prolixibacteraceae</taxon>
        <taxon>Draconibacterium</taxon>
    </lineage>
</organism>
<gene>
    <name evidence="1" type="ORF">FH5T_21670</name>
</gene>